<gene>
    <name evidence="1" type="ORF">GCM10010226_81960</name>
</gene>
<proteinExistence type="predicted"/>
<keyword evidence="2" id="KW-1185">Reference proteome</keyword>
<dbReference type="Proteomes" id="UP000646776">
    <property type="component" value="Unassembled WGS sequence"/>
</dbReference>
<dbReference type="InterPro" id="IPR023696">
    <property type="entry name" value="Ureohydrolase_dom_sf"/>
</dbReference>
<dbReference type="RefSeq" id="WP_189717716.1">
    <property type="nucleotide sequence ID" value="NZ_BMSA01000039.1"/>
</dbReference>
<sequence>MAVTALIAAWGIPSFSPGQLRSSTGPFLDWLRATGCTRVAIHFDVDTNDSNEIGLGLGFVPGGLTRSEVRRIVTDFDKAADVVGLTIAEFIPRQVMHLQQILNGFPLLQSE</sequence>
<accession>A0A918M145</accession>
<evidence type="ECO:0000313" key="1">
    <source>
        <dbReference type="EMBL" id="GGT91555.1"/>
    </source>
</evidence>
<dbReference type="AlphaFoldDB" id="A0A918M145"/>
<organism evidence="1 2">
    <name type="scientific">Streptomyces phaeofaciens</name>
    <dbReference type="NCBI Taxonomy" id="68254"/>
    <lineage>
        <taxon>Bacteria</taxon>
        <taxon>Bacillati</taxon>
        <taxon>Actinomycetota</taxon>
        <taxon>Actinomycetes</taxon>
        <taxon>Kitasatosporales</taxon>
        <taxon>Streptomycetaceae</taxon>
        <taxon>Streptomyces</taxon>
    </lineage>
</organism>
<protein>
    <submittedName>
        <fullName evidence="1">Uncharacterized protein</fullName>
    </submittedName>
</protein>
<name>A0A918M145_9ACTN</name>
<dbReference type="EMBL" id="BMSA01000039">
    <property type="protein sequence ID" value="GGT91555.1"/>
    <property type="molecule type" value="Genomic_DNA"/>
</dbReference>
<evidence type="ECO:0000313" key="2">
    <source>
        <dbReference type="Proteomes" id="UP000646776"/>
    </source>
</evidence>
<reference evidence="1" key="1">
    <citation type="journal article" date="2014" name="Int. J. Syst. Evol. Microbiol.">
        <title>Complete genome sequence of Corynebacterium casei LMG S-19264T (=DSM 44701T), isolated from a smear-ripened cheese.</title>
        <authorList>
            <consortium name="US DOE Joint Genome Institute (JGI-PGF)"/>
            <person name="Walter F."/>
            <person name="Albersmeier A."/>
            <person name="Kalinowski J."/>
            <person name="Ruckert C."/>
        </authorList>
    </citation>
    <scope>NUCLEOTIDE SEQUENCE</scope>
    <source>
        <strain evidence="1">JCM 4125</strain>
    </source>
</reference>
<reference evidence="1" key="2">
    <citation type="submission" date="2020-09" db="EMBL/GenBank/DDBJ databases">
        <authorList>
            <person name="Sun Q."/>
            <person name="Ohkuma M."/>
        </authorList>
    </citation>
    <scope>NUCLEOTIDE SEQUENCE</scope>
    <source>
        <strain evidence="1">JCM 4125</strain>
    </source>
</reference>
<dbReference type="SUPFAM" id="SSF52768">
    <property type="entry name" value="Arginase/deacetylase"/>
    <property type="match status" value="1"/>
</dbReference>
<dbReference type="Gene3D" id="3.40.800.10">
    <property type="entry name" value="Ureohydrolase domain"/>
    <property type="match status" value="1"/>
</dbReference>
<comment type="caution">
    <text evidence="1">The sequence shown here is derived from an EMBL/GenBank/DDBJ whole genome shotgun (WGS) entry which is preliminary data.</text>
</comment>